<dbReference type="EMBL" id="AB013983">
    <property type="protein sequence ID" value="BAA28818.1"/>
    <property type="molecule type" value="Genomic_DNA"/>
</dbReference>
<keyword evidence="3" id="KW-0479">Metal-binding</keyword>
<dbReference type="InterPro" id="IPR008906">
    <property type="entry name" value="HATC_C_dom"/>
</dbReference>
<comment type="subunit">
    <text evidence="2">Homodimer.</text>
</comment>
<evidence type="ECO:0000256" key="6">
    <source>
        <dbReference type="ARBA" id="ARBA00023015"/>
    </source>
</evidence>
<accession>Q38743</accession>
<evidence type="ECO:0000256" key="7">
    <source>
        <dbReference type="ARBA" id="ARBA00023125"/>
    </source>
</evidence>
<feature type="compositionally biased region" description="Acidic residues" evidence="10">
    <location>
        <begin position="91"/>
        <end position="109"/>
    </location>
</feature>
<dbReference type="EMBL" id="AB013995">
    <property type="protein sequence ID" value="BAA28823.1"/>
    <property type="molecule type" value="Genomic_DNA"/>
</dbReference>
<dbReference type="InterPro" id="IPR036236">
    <property type="entry name" value="Znf_C2H2_sf"/>
</dbReference>
<sequence>MDTSNIQPATTEDYIHNFNMGVGFSVWDTTLGIGPHVGNYQQEHVFGPGVGPSNNNPAVELGPHVGTSHHDTSANMAGETATGGASSAVGSDDDAAEGDNAEMDEDEIPDTPVEQMASTSRPPKKTKKATVWKWFSKVTGSNWAQCLLCPTRYSHKTGCGTGTLTRHLTAKHKNRDMDAPDMQRQPDGTMAPWRYDQNYMRICLAQFIVQNELPFSFAQNELFENFLQKAVQCKFKKISRATCFRDGVKQYEKEIIVLRNEFKNFNGRISLTSDLWQGSGSYHFSCITAHWIDKDWIMRKRIIEFAQLDSPHNGDCIRDATMSSLNYWGIKDKIMSISLDNASNNVNAIKSLKPAMNLILGGQLFHVRCICHILHLCVKDGLSVLIQSIDRIRVCLSHINRYPPRVQAFNTVCETHGMPIKHIYLDVPHRWNATYRMLIEAKPYSEPITFFCHRSLGPNSILADDWNICDILVPYLVYFEEFTKIMSSCYTPTSNIMLLYMVSVVRLFHQHRNHATLKNIIKEMEKKWVKYYKKVPNVCILSSCLDPRVRLIGTLELLEKYHSALNNVYNGNEERNRILQLLYSLYDMYAPSTDMDESPTNASRGSGFSIFDELLSNQQSNQPSVGNYTEIHLFVQKPPQKFDKDFDILKWWRQNESLTPVLARIARDLLSSQMSTVASERAFSAGHRVLTDARNRLKPGSVKFCMIWKDMLDQQYREKTLRKVETVLAMDGEEDNEDATMPYDFTNIH</sequence>
<dbReference type="GO" id="GO:0005634">
    <property type="term" value="C:nucleus"/>
    <property type="evidence" value="ECO:0007669"/>
    <property type="project" value="UniProtKB-SubCell"/>
</dbReference>
<proteinExistence type="predicted"/>
<evidence type="ECO:0000256" key="9">
    <source>
        <dbReference type="ARBA" id="ARBA00023242"/>
    </source>
</evidence>
<reference evidence="14" key="2">
    <citation type="journal article" date="1999" name="Plant Mol. Biol.">
        <title>Structural conservation of the transposon Tam3 family in Antirrhinum majus and estimation of the number of copies able to transpose.</title>
        <authorList>
            <person name="Kishima Y."/>
            <person name="Yamashita S."/>
            <person name="Martin C."/>
            <person name="Mikami T."/>
        </authorList>
    </citation>
    <scope>NUCLEOTIDE SEQUENCE</scope>
</reference>
<evidence type="ECO:0000256" key="4">
    <source>
        <dbReference type="ARBA" id="ARBA00022771"/>
    </source>
</evidence>
<feature type="compositionally biased region" description="Low complexity" evidence="10">
    <location>
        <begin position="77"/>
        <end position="90"/>
    </location>
</feature>
<dbReference type="InterPro" id="IPR012337">
    <property type="entry name" value="RNaseH-like_sf"/>
</dbReference>
<evidence type="ECO:0000259" key="12">
    <source>
        <dbReference type="Pfam" id="PF05699"/>
    </source>
</evidence>
<keyword evidence="5" id="KW-0862">Zinc</keyword>
<evidence type="ECO:0000259" key="13">
    <source>
        <dbReference type="Pfam" id="PF14372"/>
    </source>
</evidence>
<keyword evidence="6" id="KW-0805">Transcription regulation</keyword>
<dbReference type="GO" id="GO:0003677">
    <property type="term" value="F:DNA binding"/>
    <property type="evidence" value="ECO:0007669"/>
    <property type="project" value="UniProtKB-KW"/>
</dbReference>
<dbReference type="PANTHER" id="PTHR46481">
    <property type="entry name" value="ZINC FINGER BED DOMAIN-CONTAINING PROTEIN 4"/>
    <property type="match status" value="1"/>
</dbReference>
<evidence type="ECO:0000256" key="3">
    <source>
        <dbReference type="ARBA" id="ARBA00022723"/>
    </source>
</evidence>
<dbReference type="SUPFAM" id="SSF57667">
    <property type="entry name" value="beta-beta-alpha zinc fingers"/>
    <property type="match status" value="1"/>
</dbReference>
<gene>
    <name evidence="16" type="primary">tam3</name>
</gene>
<dbReference type="GO" id="GO:0009791">
    <property type="term" value="P:post-embryonic development"/>
    <property type="evidence" value="ECO:0007669"/>
    <property type="project" value="UniProtKB-ARBA"/>
</dbReference>
<feature type="domain" description="HAT C-terminal dimerisation" evidence="12">
    <location>
        <begin position="633"/>
        <end position="712"/>
    </location>
</feature>
<dbReference type="SMART" id="SM00614">
    <property type="entry name" value="ZnF_BED"/>
    <property type="match status" value="1"/>
</dbReference>
<keyword evidence="9" id="KW-0539">Nucleus</keyword>
<evidence type="ECO:0000256" key="2">
    <source>
        <dbReference type="ARBA" id="ARBA00011738"/>
    </source>
</evidence>
<dbReference type="SUPFAM" id="SSF53098">
    <property type="entry name" value="Ribonuclease H-like"/>
    <property type="match status" value="1"/>
</dbReference>
<name>Q38743_ANTMA</name>
<dbReference type="PIR" id="S13518">
    <property type="entry name" value="S13518"/>
</dbReference>
<evidence type="ECO:0000256" key="1">
    <source>
        <dbReference type="ARBA" id="ARBA00004123"/>
    </source>
</evidence>
<keyword evidence="8" id="KW-0804">Transcription</keyword>
<keyword evidence="7" id="KW-0238">DNA-binding</keyword>
<dbReference type="EMBL" id="AB013986">
    <property type="protein sequence ID" value="BAA28820.1"/>
    <property type="molecule type" value="Genomic_DNA"/>
</dbReference>
<dbReference type="EMBL" id="AB038406">
    <property type="protein sequence ID" value="BAB20481.1"/>
    <property type="molecule type" value="Genomic_DNA"/>
</dbReference>
<dbReference type="Pfam" id="PF14372">
    <property type="entry name" value="hAT-like_RNase-H"/>
    <property type="match status" value="1"/>
</dbReference>
<organism evidence="16">
    <name type="scientific">Antirrhinum majus</name>
    <name type="common">Garden snapdragon</name>
    <dbReference type="NCBI Taxonomy" id="4151"/>
    <lineage>
        <taxon>Eukaryota</taxon>
        <taxon>Viridiplantae</taxon>
        <taxon>Streptophyta</taxon>
        <taxon>Embryophyta</taxon>
        <taxon>Tracheophyta</taxon>
        <taxon>Spermatophyta</taxon>
        <taxon>Magnoliopsida</taxon>
        <taxon>eudicotyledons</taxon>
        <taxon>Gunneridae</taxon>
        <taxon>Pentapetalae</taxon>
        <taxon>asterids</taxon>
        <taxon>lamiids</taxon>
        <taxon>Lamiales</taxon>
        <taxon>Plantaginaceae</taxon>
        <taxon>Antirrhineae</taxon>
        <taxon>Antirrhinum</taxon>
    </lineage>
</organism>
<feature type="domain" description="hAT-like transposase RNase-H fold" evidence="13">
    <location>
        <begin position="487"/>
        <end position="558"/>
    </location>
</feature>
<dbReference type="PANTHER" id="PTHR46481:SF10">
    <property type="entry name" value="ZINC FINGER BED DOMAIN-CONTAINING PROTEIN 39"/>
    <property type="match status" value="1"/>
</dbReference>
<evidence type="ECO:0000313" key="15">
    <source>
        <dbReference type="EMBL" id="BAB20481.1"/>
    </source>
</evidence>
<dbReference type="EMBL" id="AB013982">
    <property type="protein sequence ID" value="BAA28817.1"/>
    <property type="molecule type" value="Genomic_DNA"/>
</dbReference>
<evidence type="ECO:0000259" key="11">
    <source>
        <dbReference type="Pfam" id="PF02892"/>
    </source>
</evidence>
<dbReference type="GO" id="GO:0008270">
    <property type="term" value="F:zinc ion binding"/>
    <property type="evidence" value="ECO:0007669"/>
    <property type="project" value="UniProtKB-KW"/>
</dbReference>
<feature type="domain" description="BED-type" evidence="11">
    <location>
        <begin position="130"/>
        <end position="173"/>
    </location>
</feature>
<dbReference type="Pfam" id="PF05699">
    <property type="entry name" value="Dimer_Tnp_hAT"/>
    <property type="match status" value="1"/>
</dbReference>
<dbReference type="EMBL" id="AB013990">
    <property type="protein sequence ID" value="BAA28821.1"/>
    <property type="molecule type" value="Genomic_DNA"/>
</dbReference>
<protein>
    <submittedName>
        <fullName evidence="14 15 16">Transposase</fullName>
    </submittedName>
</protein>
<dbReference type="Pfam" id="PF02892">
    <property type="entry name" value="zf-BED"/>
    <property type="match status" value="1"/>
</dbReference>
<dbReference type="EMBL" id="AB013991">
    <property type="protein sequence ID" value="BAA28822.1"/>
    <property type="molecule type" value="Genomic_DNA"/>
</dbReference>
<dbReference type="InterPro" id="IPR025525">
    <property type="entry name" value="hAT-like_transposase_RNase-H"/>
</dbReference>
<dbReference type="InterPro" id="IPR003656">
    <property type="entry name" value="Znf_BED"/>
</dbReference>
<evidence type="ECO:0000313" key="16">
    <source>
        <dbReference type="EMBL" id="CAA38906.1"/>
    </source>
</evidence>
<evidence type="ECO:0000313" key="14">
    <source>
        <dbReference type="EMBL" id="BAA28817.1"/>
    </source>
</evidence>
<keyword evidence="4" id="KW-0863">Zinc-finger</keyword>
<dbReference type="InterPro" id="IPR052035">
    <property type="entry name" value="ZnF_BED_domain_contain"/>
</dbReference>
<reference evidence="16" key="1">
    <citation type="journal article" date="1991" name="Plant Mol. Biol.">
        <title>Structural analysis of Tam3, a transposable element from Antirrhinum majus, reveals homologies to the Ac element from maize.</title>
        <authorList>
            <person name="Hehl R."/>
            <person name="Nacken W.K."/>
            <person name="Krause A."/>
            <person name="Saedler H."/>
            <person name="Sommer H."/>
        </authorList>
    </citation>
    <scope>NUCLEOTIDE SEQUENCE</scope>
    <source>
        <strain evidence="16">Line-98</strain>
    </source>
</reference>
<dbReference type="EMBL" id="AB013997">
    <property type="protein sequence ID" value="BAA28824.1"/>
    <property type="molecule type" value="Genomic_DNA"/>
</dbReference>
<evidence type="ECO:0000256" key="5">
    <source>
        <dbReference type="ARBA" id="ARBA00022833"/>
    </source>
</evidence>
<feature type="region of interest" description="Disordered" evidence="10">
    <location>
        <begin position="48"/>
        <end position="125"/>
    </location>
</feature>
<evidence type="ECO:0000256" key="10">
    <source>
        <dbReference type="SAM" id="MobiDB-lite"/>
    </source>
</evidence>
<dbReference type="EMBL" id="X55078">
    <property type="protein sequence ID" value="CAA38906.1"/>
    <property type="molecule type" value="Genomic_DNA"/>
</dbReference>
<comment type="subcellular location">
    <subcellularLocation>
        <location evidence="1">Nucleus</location>
    </subcellularLocation>
</comment>
<dbReference type="GO" id="GO:0046983">
    <property type="term" value="F:protein dimerization activity"/>
    <property type="evidence" value="ECO:0007669"/>
    <property type="project" value="InterPro"/>
</dbReference>
<reference evidence="15" key="3">
    <citation type="journal article" date="2001" name="Plant Mol. Biol.">
        <title>Position effect of the excision frequency of the Antirrhinum transposon Tam3: implications for the degree of position-dependent methylation in the ends of the element.</title>
        <authorList>
            <person name="Kitamura K."/>
            <person name="Hashida S."/>
            <person name="Mikami T."/>
            <person name="Kishima Y."/>
        </authorList>
    </citation>
    <scope>NUCLEOTIDE SEQUENCE</scope>
</reference>
<dbReference type="EMBL" id="AB013984">
    <property type="protein sequence ID" value="BAA28819.1"/>
    <property type="molecule type" value="Genomic_DNA"/>
</dbReference>
<dbReference type="AlphaFoldDB" id="Q38743"/>
<evidence type="ECO:0000256" key="8">
    <source>
        <dbReference type="ARBA" id="ARBA00023163"/>
    </source>
</evidence>